<keyword evidence="2" id="KW-0804">Transcription</keyword>
<evidence type="ECO:0000313" key="7">
    <source>
        <dbReference type="Proteomes" id="UP000000851"/>
    </source>
</evidence>
<evidence type="ECO:0000259" key="5">
    <source>
        <dbReference type="Pfam" id="PF13490"/>
    </source>
</evidence>
<keyword evidence="4" id="KW-0812">Transmembrane</keyword>
<evidence type="ECO:0000256" key="4">
    <source>
        <dbReference type="SAM" id="Phobius"/>
    </source>
</evidence>
<feature type="compositionally biased region" description="Gly residues" evidence="3">
    <location>
        <begin position="83"/>
        <end position="96"/>
    </location>
</feature>
<feature type="domain" description="Putative zinc-finger" evidence="5">
    <location>
        <begin position="7"/>
        <end position="36"/>
    </location>
</feature>
<organism evidence="6 7">
    <name type="scientific">Catenulispora acidiphila (strain DSM 44928 / JCM 14897 / NBRC 102108 / NRRL B-24433 / ID139908)</name>
    <dbReference type="NCBI Taxonomy" id="479433"/>
    <lineage>
        <taxon>Bacteria</taxon>
        <taxon>Bacillati</taxon>
        <taxon>Actinomycetota</taxon>
        <taxon>Actinomycetes</taxon>
        <taxon>Catenulisporales</taxon>
        <taxon>Catenulisporaceae</taxon>
        <taxon>Catenulispora</taxon>
    </lineage>
</organism>
<evidence type="ECO:0000256" key="1">
    <source>
        <dbReference type="ARBA" id="ARBA00023015"/>
    </source>
</evidence>
<gene>
    <name evidence="6" type="ordered locus">Caci_7940</name>
</gene>
<evidence type="ECO:0000256" key="2">
    <source>
        <dbReference type="ARBA" id="ARBA00023163"/>
    </source>
</evidence>
<dbReference type="InterPro" id="IPR027383">
    <property type="entry name" value="Znf_put"/>
</dbReference>
<dbReference type="Proteomes" id="UP000000851">
    <property type="component" value="Chromosome"/>
</dbReference>
<keyword evidence="1" id="KW-0805">Transcription regulation</keyword>
<protein>
    <recommendedName>
        <fullName evidence="5">Putative zinc-finger domain-containing protein</fullName>
    </recommendedName>
</protein>
<dbReference type="InParanoid" id="C7QFI6"/>
<reference evidence="6 7" key="1">
    <citation type="journal article" date="2009" name="Stand. Genomic Sci.">
        <title>Complete genome sequence of Catenulispora acidiphila type strain (ID 139908).</title>
        <authorList>
            <person name="Copeland A."/>
            <person name="Lapidus A."/>
            <person name="Glavina Del Rio T."/>
            <person name="Nolan M."/>
            <person name="Lucas S."/>
            <person name="Chen F."/>
            <person name="Tice H."/>
            <person name="Cheng J.F."/>
            <person name="Bruce D."/>
            <person name="Goodwin L."/>
            <person name="Pitluck S."/>
            <person name="Mikhailova N."/>
            <person name="Pati A."/>
            <person name="Ivanova N."/>
            <person name="Mavromatis K."/>
            <person name="Chen A."/>
            <person name="Palaniappan K."/>
            <person name="Chain P."/>
            <person name="Land M."/>
            <person name="Hauser L."/>
            <person name="Chang Y.J."/>
            <person name="Jeffries C.D."/>
            <person name="Chertkov O."/>
            <person name="Brettin T."/>
            <person name="Detter J.C."/>
            <person name="Han C."/>
            <person name="Ali Z."/>
            <person name="Tindall B.J."/>
            <person name="Goker M."/>
            <person name="Bristow J."/>
            <person name="Eisen J.A."/>
            <person name="Markowitz V."/>
            <person name="Hugenholtz P."/>
            <person name="Kyrpides N.C."/>
            <person name="Klenk H.P."/>
        </authorList>
    </citation>
    <scope>NUCLEOTIDE SEQUENCE [LARGE SCALE GENOMIC DNA]</scope>
    <source>
        <strain evidence="7">DSM 44928 / JCM 14897 / NBRC 102108 / NRRL B-24433 / ID139908</strain>
    </source>
</reference>
<dbReference type="STRING" id="479433.Caci_7940"/>
<dbReference type="KEGG" id="cai:Caci_7940"/>
<dbReference type="InterPro" id="IPR041916">
    <property type="entry name" value="Anti_sigma_zinc_sf"/>
</dbReference>
<dbReference type="RefSeq" id="WP_015796488.1">
    <property type="nucleotide sequence ID" value="NC_013131.1"/>
</dbReference>
<feature type="transmembrane region" description="Helical" evidence="4">
    <location>
        <begin position="133"/>
        <end position="152"/>
    </location>
</feature>
<dbReference type="OrthoDB" id="3743969at2"/>
<dbReference type="eggNOG" id="COG5662">
    <property type="taxonomic scope" value="Bacteria"/>
</dbReference>
<dbReference type="AlphaFoldDB" id="C7QFI6"/>
<keyword evidence="4" id="KW-1133">Transmembrane helix</keyword>
<feature type="region of interest" description="Disordered" evidence="3">
    <location>
        <begin position="76"/>
        <end position="126"/>
    </location>
</feature>
<feature type="compositionally biased region" description="Low complexity" evidence="3">
    <location>
        <begin position="114"/>
        <end position="123"/>
    </location>
</feature>
<name>C7QFI6_CATAD</name>
<accession>C7QFI6</accession>
<evidence type="ECO:0000256" key="3">
    <source>
        <dbReference type="SAM" id="MobiDB-lite"/>
    </source>
</evidence>
<keyword evidence="7" id="KW-1185">Reference proteome</keyword>
<proteinExistence type="predicted"/>
<dbReference type="Pfam" id="PF13490">
    <property type="entry name" value="zf-HC2"/>
    <property type="match status" value="1"/>
</dbReference>
<sequence>MTRHLGDRLTALIDGELDHGTRERMLGHLAQCGECRAEADAERQVKSRLGTMSAPQVPVELMLGLLSLDANRPAASGAANGLPSGGGGASAGGQGSGPSPFSFQTVPIRPPAAPAAGRPTAGRSPVRPQRLRVAAIGAVSLAALGTGVWLVGDFSASATPAHGPANPAPAQVVTYAPGH</sequence>
<dbReference type="HOGENOM" id="CLU_1452897_0_0_11"/>
<evidence type="ECO:0000313" key="6">
    <source>
        <dbReference type="EMBL" id="ACU76763.1"/>
    </source>
</evidence>
<keyword evidence="4" id="KW-0472">Membrane</keyword>
<dbReference type="EMBL" id="CP001700">
    <property type="protein sequence ID" value="ACU76763.1"/>
    <property type="molecule type" value="Genomic_DNA"/>
</dbReference>
<dbReference type="Gene3D" id="1.10.10.1320">
    <property type="entry name" value="Anti-sigma factor, zinc-finger domain"/>
    <property type="match status" value="1"/>
</dbReference>